<reference evidence="1" key="1">
    <citation type="submission" date="2022-08" db="EMBL/GenBank/DDBJ databases">
        <title>Genome Sequence of Fusarium decemcellulare.</title>
        <authorList>
            <person name="Buettner E."/>
        </authorList>
    </citation>
    <scope>NUCLEOTIDE SEQUENCE</scope>
    <source>
        <strain evidence="1">Babe19</strain>
    </source>
</reference>
<organism evidence="1 2">
    <name type="scientific">Fusarium decemcellulare</name>
    <dbReference type="NCBI Taxonomy" id="57161"/>
    <lineage>
        <taxon>Eukaryota</taxon>
        <taxon>Fungi</taxon>
        <taxon>Dikarya</taxon>
        <taxon>Ascomycota</taxon>
        <taxon>Pezizomycotina</taxon>
        <taxon>Sordariomycetes</taxon>
        <taxon>Hypocreomycetidae</taxon>
        <taxon>Hypocreales</taxon>
        <taxon>Nectriaceae</taxon>
        <taxon>Fusarium</taxon>
        <taxon>Fusarium decemcellulare species complex</taxon>
    </lineage>
</organism>
<gene>
    <name evidence="1" type="ORF">NM208_g7868</name>
</gene>
<proteinExistence type="predicted"/>
<comment type="caution">
    <text evidence="1">The sequence shown here is derived from an EMBL/GenBank/DDBJ whole genome shotgun (WGS) entry which is preliminary data.</text>
</comment>
<name>A0ACC1S7R2_9HYPO</name>
<accession>A0ACC1S7R2</accession>
<evidence type="ECO:0000313" key="1">
    <source>
        <dbReference type="EMBL" id="KAJ3533698.1"/>
    </source>
</evidence>
<protein>
    <submittedName>
        <fullName evidence="1">Uncharacterized protein</fullName>
    </submittedName>
</protein>
<evidence type="ECO:0000313" key="2">
    <source>
        <dbReference type="Proteomes" id="UP001148629"/>
    </source>
</evidence>
<dbReference type="Proteomes" id="UP001148629">
    <property type="component" value="Unassembled WGS sequence"/>
</dbReference>
<keyword evidence="2" id="KW-1185">Reference proteome</keyword>
<dbReference type="EMBL" id="JANRMS010000844">
    <property type="protein sequence ID" value="KAJ3533698.1"/>
    <property type="molecule type" value="Genomic_DNA"/>
</dbReference>
<sequence>MASESSQAHNYWTPLLPSGIPLPTWHDVLHAHNRYLAVFERQPKTKDPIPTAAIPDACGTEAMVPWLVEAPFSSVEILEAILNPPEPLQIYTAKHIHRGCVTRPRSEYDRRRNFPMNKRRYQEYSRFQGRLEKDREISFVCIPRANTHAIHDAVCRLGCWPVCLFYISIPWRIKQQNSLLEHPWALVPRCRPIPCDPRFDYENLLEMLLRRLGISGCTFKRSLLRPGTTPLPENILDYWEGIPGSTTALPYYSGEEEKKTGEGRGNENDEDGENQAEATVTAKKEEGLEEEIGDFKPKPKAELVE</sequence>